<protein>
    <recommendedName>
        <fullName evidence="4">Asl1-like glycosyl hydrolase catalytic domain-containing protein</fullName>
    </recommendedName>
</protein>
<comment type="caution">
    <text evidence="2">The sequence shown here is derived from an EMBL/GenBank/DDBJ whole genome shotgun (WGS) entry which is preliminary data.</text>
</comment>
<gene>
    <name evidence="2" type="ORF">SFMTTN_0900</name>
</gene>
<dbReference type="EMBL" id="BGOW01000005">
    <property type="protein sequence ID" value="GBL45096.1"/>
    <property type="molecule type" value="Genomic_DNA"/>
</dbReference>
<feature type="signal peptide" evidence="1">
    <location>
        <begin position="1"/>
        <end position="22"/>
    </location>
</feature>
<evidence type="ECO:0000313" key="3">
    <source>
        <dbReference type="Proteomes" id="UP000286806"/>
    </source>
</evidence>
<dbReference type="GO" id="GO:0004553">
    <property type="term" value="F:hydrolase activity, hydrolyzing O-glycosyl compounds"/>
    <property type="evidence" value="ECO:0007669"/>
    <property type="project" value="TreeGrafter"/>
</dbReference>
<name>A0A401JC16_9PROT</name>
<keyword evidence="3" id="KW-1185">Reference proteome</keyword>
<dbReference type="PANTHER" id="PTHR12631">
    <property type="entry name" value="ALPHA-L-IDURONIDASE"/>
    <property type="match status" value="1"/>
</dbReference>
<dbReference type="Gene3D" id="3.20.20.80">
    <property type="entry name" value="Glycosidases"/>
    <property type="match status" value="1"/>
</dbReference>
<organism evidence="2 3">
    <name type="scientific">Sulfuriferula multivorans</name>
    <dbReference type="NCBI Taxonomy" id="1559896"/>
    <lineage>
        <taxon>Bacteria</taxon>
        <taxon>Pseudomonadati</taxon>
        <taxon>Pseudomonadota</taxon>
        <taxon>Betaproteobacteria</taxon>
        <taxon>Nitrosomonadales</taxon>
        <taxon>Sulfuricellaceae</taxon>
        <taxon>Sulfuriferula</taxon>
    </lineage>
</organism>
<dbReference type="Proteomes" id="UP000286806">
    <property type="component" value="Unassembled WGS sequence"/>
</dbReference>
<dbReference type="AlphaFoldDB" id="A0A401JC16"/>
<accession>A0A401JC16</accession>
<proteinExistence type="predicted"/>
<dbReference type="PANTHER" id="PTHR12631:SF10">
    <property type="entry name" value="BETA-XYLOSIDASE-LIKE PROTEIN-RELATED"/>
    <property type="match status" value="1"/>
</dbReference>
<sequence length="414" mass="45915">MKKQLTLTCALLALAVWNVAAAAGGIMTLGIHVHDPAHIEAAASKGYSAIRLWDTGTGWSSLEPQPHLWKFDRIDEYVAASEKAHLKILWTIGNTPRWASARPDEKCAYGFGCAAEPANIENWRRYVRTIATTFRGRIECYEPWNEASFPSDPAFKQPGAGGAPAQFFTGSVDAMVSLARVAYEEIKRADPQACVLSPSFHSSGHWAEKFDRYLAAGGGQYFDVVSQHFYFSEEPEQTVPTIRAMRQVLAKHGLSHVPIWNTEVGVAFAAKAKQWPGMSVEDLVYALTLRTYLLNASEGVSRVYWYAWDNKNLGFFEPGTHFDFGSAAASAAVHLFDQFEAASCQPTGSLWQCRVRTAGRRFKVVWLAGKNVKPLLIVFDHNATRWGRVPEILPAGHEIALDGRPVIINDENSR</sequence>
<reference evidence="2 3" key="1">
    <citation type="journal article" date="2019" name="Front. Microbiol.">
        <title>Genomes of Neutrophilic Sulfur-Oxidizing Chemolithoautotrophs Representing 9 Proteobacterial Species From 8 Genera.</title>
        <authorList>
            <person name="Watanabe T."/>
            <person name="Kojima H."/>
            <person name="Umezawa K."/>
            <person name="Hori C."/>
            <person name="Takasuka T.E."/>
            <person name="Kato Y."/>
            <person name="Fukui M."/>
        </authorList>
    </citation>
    <scope>NUCLEOTIDE SEQUENCE [LARGE SCALE GENOMIC DNA]</scope>
    <source>
        <strain evidence="2 3">TTN</strain>
    </source>
</reference>
<dbReference type="SUPFAM" id="SSF51445">
    <property type="entry name" value="(Trans)glycosidases"/>
    <property type="match status" value="1"/>
</dbReference>
<evidence type="ECO:0008006" key="4">
    <source>
        <dbReference type="Google" id="ProtNLM"/>
    </source>
</evidence>
<keyword evidence="1" id="KW-0732">Signal</keyword>
<evidence type="ECO:0000313" key="2">
    <source>
        <dbReference type="EMBL" id="GBL45096.1"/>
    </source>
</evidence>
<dbReference type="InterPro" id="IPR017853">
    <property type="entry name" value="GH"/>
</dbReference>
<dbReference type="InterPro" id="IPR051923">
    <property type="entry name" value="Glycosyl_Hydrolase_39"/>
</dbReference>
<evidence type="ECO:0000256" key="1">
    <source>
        <dbReference type="SAM" id="SignalP"/>
    </source>
</evidence>
<feature type="chain" id="PRO_5019366142" description="Asl1-like glycosyl hydrolase catalytic domain-containing protein" evidence="1">
    <location>
        <begin position="23"/>
        <end position="414"/>
    </location>
</feature>